<dbReference type="SUPFAM" id="SSF55874">
    <property type="entry name" value="ATPase domain of HSP90 chaperone/DNA topoisomerase II/histidine kinase"/>
    <property type="match status" value="1"/>
</dbReference>
<dbReference type="Proteomes" id="UP000317593">
    <property type="component" value="Unassembled WGS sequence"/>
</dbReference>
<dbReference type="PANTHER" id="PTHR43547:SF2">
    <property type="entry name" value="HYBRID SIGNAL TRANSDUCTION HISTIDINE KINASE C"/>
    <property type="match status" value="1"/>
</dbReference>
<dbReference type="GO" id="GO:0000155">
    <property type="term" value="F:phosphorelay sensor kinase activity"/>
    <property type="evidence" value="ECO:0007669"/>
    <property type="project" value="InterPro"/>
</dbReference>
<dbReference type="AlphaFoldDB" id="A0A521B8K5"/>
<feature type="domain" description="Signal transduction histidine kinase subgroup 3 dimerisation and phosphoacceptor" evidence="4">
    <location>
        <begin position="768"/>
        <end position="825"/>
    </location>
</feature>
<keyword evidence="2" id="KW-0472">Membrane</keyword>
<dbReference type="OrthoDB" id="9778366at2"/>
<dbReference type="InterPro" id="IPR011110">
    <property type="entry name" value="Reg_prop"/>
</dbReference>
<dbReference type="RefSeq" id="WP_142713174.1">
    <property type="nucleotide sequence ID" value="NZ_FXTH01000002.1"/>
</dbReference>
<keyword evidence="6" id="KW-1185">Reference proteome</keyword>
<dbReference type="InterPro" id="IPR036890">
    <property type="entry name" value="HATPase_C_sf"/>
</dbReference>
<keyword evidence="2" id="KW-1133">Transmembrane helix</keyword>
<proteinExistence type="predicted"/>
<dbReference type="SUPFAM" id="SSF63829">
    <property type="entry name" value="Calcium-dependent phosphotriesterase"/>
    <property type="match status" value="3"/>
</dbReference>
<reference evidence="5 6" key="1">
    <citation type="submission" date="2017-05" db="EMBL/GenBank/DDBJ databases">
        <authorList>
            <person name="Varghese N."/>
            <person name="Submissions S."/>
        </authorList>
    </citation>
    <scope>NUCLEOTIDE SEQUENCE [LARGE SCALE GENOMIC DNA]</scope>
    <source>
        <strain evidence="5 6">DSM 21194</strain>
    </source>
</reference>
<dbReference type="Gene3D" id="2.60.40.10">
    <property type="entry name" value="Immunoglobulins"/>
    <property type="match status" value="1"/>
</dbReference>
<dbReference type="Pfam" id="PF07730">
    <property type="entry name" value="HisKA_3"/>
    <property type="match status" value="1"/>
</dbReference>
<dbReference type="CDD" id="cd00063">
    <property type="entry name" value="FN3"/>
    <property type="match status" value="1"/>
</dbReference>
<evidence type="ECO:0000259" key="4">
    <source>
        <dbReference type="Pfam" id="PF07730"/>
    </source>
</evidence>
<feature type="domain" description="Two component regulator three Y" evidence="3">
    <location>
        <begin position="666"/>
        <end position="728"/>
    </location>
</feature>
<dbReference type="InterPro" id="IPR015943">
    <property type="entry name" value="WD40/YVTN_repeat-like_dom_sf"/>
</dbReference>
<evidence type="ECO:0000313" key="5">
    <source>
        <dbReference type="EMBL" id="SMO43432.1"/>
    </source>
</evidence>
<keyword evidence="1" id="KW-0597">Phosphoprotein</keyword>
<dbReference type="GO" id="GO:0016020">
    <property type="term" value="C:membrane"/>
    <property type="evidence" value="ECO:0007669"/>
    <property type="project" value="InterPro"/>
</dbReference>
<dbReference type="Pfam" id="PF07494">
    <property type="entry name" value="Reg_prop"/>
    <property type="match status" value="7"/>
</dbReference>
<accession>A0A521B8K5</accession>
<evidence type="ECO:0000259" key="3">
    <source>
        <dbReference type="Pfam" id="PF07495"/>
    </source>
</evidence>
<protein>
    <submittedName>
        <fullName evidence="5">Ligand-binding sensor domain-containing protein</fullName>
    </submittedName>
</protein>
<organism evidence="5 6">
    <name type="scientific">Fodinibius sediminis</name>
    <dbReference type="NCBI Taxonomy" id="1214077"/>
    <lineage>
        <taxon>Bacteria</taxon>
        <taxon>Pseudomonadati</taxon>
        <taxon>Balneolota</taxon>
        <taxon>Balneolia</taxon>
        <taxon>Balneolales</taxon>
        <taxon>Balneolaceae</taxon>
        <taxon>Fodinibius</taxon>
    </lineage>
</organism>
<dbReference type="EMBL" id="FXTH01000002">
    <property type="protein sequence ID" value="SMO43432.1"/>
    <property type="molecule type" value="Genomic_DNA"/>
</dbReference>
<dbReference type="GO" id="GO:0046983">
    <property type="term" value="F:protein dimerization activity"/>
    <property type="evidence" value="ECO:0007669"/>
    <property type="project" value="InterPro"/>
</dbReference>
<evidence type="ECO:0000256" key="1">
    <source>
        <dbReference type="ARBA" id="ARBA00022553"/>
    </source>
</evidence>
<dbReference type="Gene3D" id="2.130.10.10">
    <property type="entry name" value="YVTN repeat-like/Quinoprotein amine dehydrogenase"/>
    <property type="match status" value="5"/>
</dbReference>
<sequence length="956" mass="107873">MERFSFILAVMVLVLGSVAEAQVLPFRTYSIEKGLSESVVNGMMQDHEGYLWIATSYGLNRFDGIQFKNYYREDGLHDNKVTALFEDRDNQLWIGTESGVNLIKADSIHKPSALQALNVSTILDIYQDQLDEFWFATDGEGVWYWDGRQNVTQYREVNGLADDRVRAIVEDEQGILWFATRDGLTKLEEGNFRTYTEEDGLPDNRLRDLALTSDGELWIASRGGLCRLEDEGFRCYSEDDGLVNNRIQSISVTEADELWLGTEEGSSFFSEGTFTNYSVEEGLVNNIIQTTVYDREGNIWFGTLGGGISLFLGNQFKSYTVEEGLPNNVVTSITEDRTGNHWVATYGGGIVRIDSAGVFTTFTRADGLVDNKVYTLKSSRENELFIGTRWGLSIYDGREFRNFDEHILPYRKIRALHPLEQQEDTWWLGTYGEGILKYDGRRFQQMTEDDGLANNTVMAVEDDDDGSVWFATYGGVSRLRNGQITNYGIQDGLPNNGVLDILRDKAGNLWFATFGGIAQFQDGRFEPITGDDGLPDEVCYFIEQDDRGIFWIGTNKGLVRFDYEAYSSGQQSEEVQAFKLITQDQGLAANEMNAGASFKDSDGNLWFGSVGGVTQFDPSSEKVNRAAPKVHIEGISVSGEEIGMGSDLQVGSNNHNITFNFIGISFTAPDQVKYRYRLRNSGEGWQTTTQRSVRYPALVPGDYTFEVMAQNNDGRWSTQRASVDFTVLAPFWLRWWFILLVLFAIGGLIAFIYNYYRVKKMVDIERMRVRIASDLHDDVGSALTEIALQSDFLQTMDVADPLQDSIQQIGSQSRKIVSSLDDIVWSIDARNDTLGDLTDRMQDHVNSVLPSLQVTYRFDGDMEEKIEVSLKENLYLIFKEAINNIAKHSNAEKVQVALSIKGRHFTLNVSDNGTAARNERKSGQGLRNMKMRAKRIDADITFNSSEGFEVQVENRE</sequence>
<gene>
    <name evidence="5" type="ORF">SAMN06265218_102299</name>
</gene>
<dbReference type="Gene3D" id="1.20.5.1930">
    <property type="match status" value="1"/>
</dbReference>
<dbReference type="CDD" id="cd16917">
    <property type="entry name" value="HATPase_UhpB-NarQ-NarX-like"/>
    <property type="match status" value="1"/>
</dbReference>
<keyword evidence="2" id="KW-0812">Transmembrane</keyword>
<dbReference type="Gene3D" id="3.30.565.10">
    <property type="entry name" value="Histidine kinase-like ATPase, C-terminal domain"/>
    <property type="match status" value="1"/>
</dbReference>
<dbReference type="InterPro" id="IPR013783">
    <property type="entry name" value="Ig-like_fold"/>
</dbReference>
<dbReference type="InterPro" id="IPR011123">
    <property type="entry name" value="Y_Y_Y"/>
</dbReference>
<dbReference type="InterPro" id="IPR003961">
    <property type="entry name" value="FN3_dom"/>
</dbReference>
<dbReference type="Pfam" id="PF07495">
    <property type="entry name" value="Y_Y_Y"/>
    <property type="match status" value="1"/>
</dbReference>
<dbReference type="InterPro" id="IPR011712">
    <property type="entry name" value="Sig_transdc_His_kin_sub3_dim/P"/>
</dbReference>
<evidence type="ECO:0000313" key="6">
    <source>
        <dbReference type="Proteomes" id="UP000317593"/>
    </source>
</evidence>
<evidence type="ECO:0000256" key="2">
    <source>
        <dbReference type="SAM" id="Phobius"/>
    </source>
</evidence>
<name>A0A521B8K5_9BACT</name>
<feature type="transmembrane region" description="Helical" evidence="2">
    <location>
        <begin position="735"/>
        <end position="756"/>
    </location>
</feature>
<dbReference type="PANTHER" id="PTHR43547">
    <property type="entry name" value="TWO-COMPONENT HISTIDINE KINASE"/>
    <property type="match status" value="1"/>
</dbReference>